<evidence type="ECO:0000256" key="3">
    <source>
        <dbReference type="ARBA" id="ARBA00022452"/>
    </source>
</evidence>
<keyword evidence="8" id="KW-0472">Membrane</keyword>
<keyword evidence="3 8" id="KW-1134">Transmembrane beta strand</keyword>
<comment type="subcellular location">
    <subcellularLocation>
        <location evidence="1 8">Cell outer membrane</location>
        <topology evidence="1 8">Lipid-anchor</topology>
    </subcellularLocation>
</comment>
<name>A0A4Q9R4R0_9GAMM</name>
<dbReference type="OrthoDB" id="9770517at2"/>
<dbReference type="InterPro" id="IPR003423">
    <property type="entry name" value="OMP_efflux"/>
</dbReference>
<dbReference type="PANTHER" id="PTHR30203">
    <property type="entry name" value="OUTER MEMBRANE CATION EFFLUX PROTEIN"/>
    <property type="match status" value="1"/>
</dbReference>
<dbReference type="SUPFAM" id="SSF56954">
    <property type="entry name" value="Outer membrane efflux proteins (OEP)"/>
    <property type="match status" value="1"/>
</dbReference>
<protein>
    <submittedName>
        <fullName evidence="9">RND transporter</fullName>
    </submittedName>
</protein>
<dbReference type="GO" id="GO:0009279">
    <property type="term" value="C:cell outer membrane"/>
    <property type="evidence" value="ECO:0007669"/>
    <property type="project" value="UniProtKB-SubCell"/>
</dbReference>
<dbReference type="InterPro" id="IPR010131">
    <property type="entry name" value="MdtP/NodT-like"/>
</dbReference>
<evidence type="ECO:0000256" key="8">
    <source>
        <dbReference type="RuleBase" id="RU362097"/>
    </source>
</evidence>
<keyword evidence="6" id="KW-0998">Cell outer membrane</keyword>
<reference evidence="9 10" key="1">
    <citation type="submission" date="2018-06" db="EMBL/GenBank/DDBJ databases">
        <title>Three novel Pseudomonas species isolated from symptomatic oak.</title>
        <authorList>
            <person name="Bueno-Gonzalez V."/>
            <person name="Brady C."/>
        </authorList>
    </citation>
    <scope>NUCLEOTIDE SEQUENCE [LARGE SCALE GENOMIC DNA]</scope>
    <source>
        <strain evidence="9 10">P6B</strain>
    </source>
</reference>
<dbReference type="PANTHER" id="PTHR30203:SF32">
    <property type="entry name" value="CATION EFFLUX SYSTEM PROTEIN CUSC"/>
    <property type="match status" value="1"/>
</dbReference>
<proteinExistence type="inferred from homology"/>
<evidence type="ECO:0000256" key="6">
    <source>
        <dbReference type="ARBA" id="ARBA00023237"/>
    </source>
</evidence>
<dbReference type="Gene3D" id="2.20.200.10">
    <property type="entry name" value="Outer membrane efflux proteins (OEP)"/>
    <property type="match status" value="1"/>
</dbReference>
<accession>A0A4Q9R4R0</accession>
<dbReference type="AlphaFoldDB" id="A0A4Q9R4R0"/>
<evidence type="ECO:0000256" key="1">
    <source>
        <dbReference type="ARBA" id="ARBA00004459"/>
    </source>
</evidence>
<evidence type="ECO:0000313" key="9">
    <source>
        <dbReference type="EMBL" id="TBU95481.1"/>
    </source>
</evidence>
<evidence type="ECO:0000256" key="5">
    <source>
        <dbReference type="ARBA" id="ARBA00023139"/>
    </source>
</evidence>
<keyword evidence="4 8" id="KW-0812">Transmembrane</keyword>
<evidence type="ECO:0000256" key="2">
    <source>
        <dbReference type="ARBA" id="ARBA00007613"/>
    </source>
</evidence>
<comment type="similarity">
    <text evidence="2 8">Belongs to the outer membrane factor (OMF) (TC 1.B.17) family.</text>
</comment>
<keyword evidence="5 8" id="KW-0564">Palmitate</keyword>
<gene>
    <name evidence="9" type="ORF">DNK44_07680</name>
</gene>
<keyword evidence="7 8" id="KW-0449">Lipoprotein</keyword>
<dbReference type="NCBIfam" id="TIGR01845">
    <property type="entry name" value="outer_NodT"/>
    <property type="match status" value="1"/>
</dbReference>
<dbReference type="Gene3D" id="1.20.1600.10">
    <property type="entry name" value="Outer membrane efflux proteins (OEP)"/>
    <property type="match status" value="1"/>
</dbReference>
<sequence>MQLSTLVLALALGGCGSLLSTPYERPALDIPANWQQAGGRQALDGQPWWKAFGDAELDRLIDEALARNNDIGTALLNVRRAQLQAGLIRDGQFPQLSSGFNADRTRALRGEGSTAHSYSLTGSVSWQADLWNRLGSATDAAELEALASEQDYVATRLSLAGTVASLYWQIGYLNERIAASAASIDYARQTLALVQVQYDAGQASALELAEARQSLETQQASEVDLRQQRVEQRNALAVLFDGAAPLTLVEPQSLAGTTLPQVRADLPASLLAQRPDLRAAELRLRSTLKNVDATRASYYPDLSLTGTLGYSSDALGNLLSNPVGALGAGLVLPFLQWNQMKLNVAVSRTDYELAVTDFRQSLYQALVDVENGLAGRLHYAQQEGMRSRALEAATEAERIYRIRYESGAVELQSWLTAQDNRRTAQITLSENRLNQLLNAVTLYQALGGDTGEAPLTLSGQ</sequence>
<dbReference type="GO" id="GO:0015562">
    <property type="term" value="F:efflux transmembrane transporter activity"/>
    <property type="evidence" value="ECO:0007669"/>
    <property type="project" value="InterPro"/>
</dbReference>
<dbReference type="EMBL" id="QJUL01000008">
    <property type="protein sequence ID" value="TBU95481.1"/>
    <property type="molecule type" value="Genomic_DNA"/>
</dbReference>
<evidence type="ECO:0000256" key="7">
    <source>
        <dbReference type="ARBA" id="ARBA00023288"/>
    </source>
</evidence>
<evidence type="ECO:0000313" key="10">
    <source>
        <dbReference type="Proteomes" id="UP000293172"/>
    </source>
</evidence>
<dbReference type="Proteomes" id="UP000293172">
    <property type="component" value="Unassembled WGS sequence"/>
</dbReference>
<evidence type="ECO:0000256" key="4">
    <source>
        <dbReference type="ARBA" id="ARBA00022692"/>
    </source>
</evidence>
<dbReference type="Pfam" id="PF02321">
    <property type="entry name" value="OEP"/>
    <property type="match status" value="2"/>
</dbReference>
<organism evidence="9 10">
    <name type="scientific">Phytopseudomonas dryadis</name>
    <dbReference type="NCBI Taxonomy" id="2487520"/>
    <lineage>
        <taxon>Bacteria</taxon>
        <taxon>Pseudomonadati</taxon>
        <taxon>Pseudomonadota</taxon>
        <taxon>Gammaproteobacteria</taxon>
        <taxon>Pseudomonadales</taxon>
        <taxon>Pseudomonadaceae</taxon>
        <taxon>Phytopseudomonas</taxon>
    </lineage>
</organism>
<comment type="caution">
    <text evidence="9">The sequence shown here is derived from an EMBL/GenBank/DDBJ whole genome shotgun (WGS) entry which is preliminary data.</text>
</comment>